<dbReference type="RefSeq" id="WP_105186001.1">
    <property type="nucleotide sequence ID" value="NZ_BAAAGO010000004.1"/>
</dbReference>
<evidence type="ECO:0000313" key="2">
    <source>
        <dbReference type="EMBL" id="SPD87225.1"/>
    </source>
</evidence>
<keyword evidence="3" id="KW-1185">Reference proteome</keyword>
<protein>
    <recommendedName>
        <fullName evidence="1">DinB-like domain-containing protein</fullName>
    </recommendedName>
</protein>
<feature type="domain" description="DinB-like" evidence="1">
    <location>
        <begin position="18"/>
        <end position="169"/>
    </location>
</feature>
<dbReference type="KEGG" id="mgg:MPLG2_2195"/>
<dbReference type="AlphaFoldDB" id="A0A2N9JGK5"/>
<sequence>MNQNASEPTAVDALLESFSRIPELLHNVVDDIDADLLTTQPQLPEGHPGNSIGWIVWHIGRMEDAQVAAITDAPEVYADGWAERLGTPYAADTHGYGMSAGDVARFTVSSPSALTDYYDAVHARTVEVLQSTPAGGLSRVVDERWDPPVTALVRLVSVVDDAAQHAGQAAYIKGLLQD</sequence>
<reference evidence="2 3" key="1">
    <citation type="submission" date="2018-02" db="EMBL/GenBank/DDBJ databases">
        <authorList>
            <person name="Cohen D.B."/>
            <person name="Kent A.D."/>
        </authorList>
    </citation>
    <scope>NUCLEOTIDE SEQUENCE [LARGE SCALE GENOMIC DNA]</scope>
    <source>
        <strain evidence="2">1</strain>
    </source>
</reference>
<name>A0A2N9JGK5_9ACTN</name>
<accession>A0A2N9JGK5</accession>
<evidence type="ECO:0000259" key="1">
    <source>
        <dbReference type="Pfam" id="PF12867"/>
    </source>
</evidence>
<dbReference type="Pfam" id="PF12867">
    <property type="entry name" value="DinB_2"/>
    <property type="match status" value="1"/>
</dbReference>
<dbReference type="EMBL" id="LT985188">
    <property type="protein sequence ID" value="SPD87225.1"/>
    <property type="molecule type" value="Genomic_DNA"/>
</dbReference>
<dbReference type="NCBIfam" id="NF047843">
    <property type="entry name" value="MST_Rv0443"/>
    <property type="match status" value="1"/>
</dbReference>
<dbReference type="OrthoDB" id="2363925at2"/>
<dbReference type="InterPro" id="IPR034660">
    <property type="entry name" value="DinB/YfiT-like"/>
</dbReference>
<dbReference type="Proteomes" id="UP000238164">
    <property type="component" value="Chromosome 1"/>
</dbReference>
<organism evidence="2 3">
    <name type="scientific">Micropruina glycogenica</name>
    <dbReference type="NCBI Taxonomy" id="75385"/>
    <lineage>
        <taxon>Bacteria</taxon>
        <taxon>Bacillati</taxon>
        <taxon>Actinomycetota</taxon>
        <taxon>Actinomycetes</taxon>
        <taxon>Propionibacteriales</taxon>
        <taxon>Nocardioidaceae</taxon>
        <taxon>Micropruina</taxon>
    </lineage>
</organism>
<evidence type="ECO:0000313" key="3">
    <source>
        <dbReference type="Proteomes" id="UP000238164"/>
    </source>
</evidence>
<proteinExistence type="predicted"/>
<gene>
    <name evidence="2" type="ORF">MPLG2_2195</name>
</gene>
<dbReference type="SUPFAM" id="SSF109854">
    <property type="entry name" value="DinB/YfiT-like putative metalloenzymes"/>
    <property type="match status" value="1"/>
</dbReference>
<dbReference type="Gene3D" id="1.20.120.450">
    <property type="entry name" value="dinb family like domain"/>
    <property type="match status" value="1"/>
</dbReference>
<dbReference type="InterPro" id="IPR024775">
    <property type="entry name" value="DinB-like"/>
</dbReference>